<reference evidence="1" key="1">
    <citation type="submission" date="2019-08" db="EMBL/GenBank/DDBJ databases">
        <authorList>
            <person name="Kucharzyk K."/>
            <person name="Murdoch R.W."/>
            <person name="Higgins S."/>
            <person name="Loffler F."/>
        </authorList>
    </citation>
    <scope>NUCLEOTIDE SEQUENCE</scope>
</reference>
<dbReference type="EMBL" id="VSSQ01084102">
    <property type="protein sequence ID" value="MPN32219.1"/>
    <property type="molecule type" value="Genomic_DNA"/>
</dbReference>
<proteinExistence type="predicted"/>
<gene>
    <name evidence="1" type="ORF">SDC9_179695</name>
</gene>
<comment type="caution">
    <text evidence="1">The sequence shown here is derived from an EMBL/GenBank/DDBJ whole genome shotgun (WGS) entry which is preliminary data.</text>
</comment>
<protein>
    <submittedName>
        <fullName evidence="1">Uncharacterized protein</fullName>
    </submittedName>
</protein>
<accession>A0A645H2K8</accession>
<evidence type="ECO:0000313" key="1">
    <source>
        <dbReference type="EMBL" id="MPN32219.1"/>
    </source>
</evidence>
<dbReference type="AlphaFoldDB" id="A0A645H2K8"/>
<organism evidence="1">
    <name type="scientific">bioreactor metagenome</name>
    <dbReference type="NCBI Taxonomy" id="1076179"/>
    <lineage>
        <taxon>unclassified sequences</taxon>
        <taxon>metagenomes</taxon>
        <taxon>ecological metagenomes</taxon>
    </lineage>
</organism>
<name>A0A645H2K8_9ZZZZ</name>
<sequence length="105" mass="11869">MGCRCKQITLKINVIEVLYGVDHDKVRIKIEDSIKGFGKKVRGENPVIHFFGITACSRGLTQPIIGNFNVDNRTYVRMNMIFNPCEVFLGHRSMGNVNGEPDSRI</sequence>